<dbReference type="SUPFAM" id="SSF103473">
    <property type="entry name" value="MFS general substrate transporter"/>
    <property type="match status" value="1"/>
</dbReference>
<evidence type="ECO:0000313" key="8">
    <source>
        <dbReference type="EMBL" id="CAH7667899.1"/>
    </source>
</evidence>
<dbReference type="GO" id="GO:0022857">
    <property type="term" value="F:transmembrane transporter activity"/>
    <property type="evidence" value="ECO:0007669"/>
    <property type="project" value="InterPro"/>
</dbReference>
<evidence type="ECO:0000256" key="5">
    <source>
        <dbReference type="SAM" id="MobiDB-lite"/>
    </source>
</evidence>
<feature type="transmembrane region" description="Helical" evidence="6">
    <location>
        <begin position="250"/>
        <end position="270"/>
    </location>
</feature>
<dbReference type="PANTHER" id="PTHR23502:SF74">
    <property type="entry name" value="MAJOR FACILITATOR SUPERFAMILY (MFS) PROFILE DOMAIN-CONTAINING PROTEIN"/>
    <property type="match status" value="1"/>
</dbReference>
<dbReference type="InterPro" id="IPR036259">
    <property type="entry name" value="MFS_trans_sf"/>
</dbReference>
<dbReference type="EMBL" id="CALTRL010000399">
    <property type="protein sequence ID" value="CAH7667899.1"/>
    <property type="molecule type" value="Genomic_DNA"/>
</dbReference>
<feature type="region of interest" description="Disordered" evidence="5">
    <location>
        <begin position="28"/>
        <end position="65"/>
    </location>
</feature>
<evidence type="ECO:0000256" key="6">
    <source>
        <dbReference type="SAM" id="Phobius"/>
    </source>
</evidence>
<name>A0AAV0AKB9_PHAPC</name>
<feature type="transmembrane region" description="Helical" evidence="6">
    <location>
        <begin position="282"/>
        <end position="311"/>
    </location>
</feature>
<dbReference type="PROSITE" id="PS50850">
    <property type="entry name" value="MFS"/>
    <property type="match status" value="1"/>
</dbReference>
<comment type="subcellular location">
    <subcellularLocation>
        <location evidence="1">Membrane</location>
        <topology evidence="1">Multi-pass membrane protein</topology>
    </subcellularLocation>
</comment>
<reference evidence="8" key="1">
    <citation type="submission" date="2022-06" db="EMBL/GenBank/DDBJ databases">
        <authorList>
            <consortium name="SYNGENTA / RWTH Aachen University"/>
        </authorList>
    </citation>
    <scope>NUCLEOTIDE SEQUENCE</scope>
</reference>
<accession>A0AAV0AKB9</accession>
<dbReference type="AlphaFoldDB" id="A0AAV0AKB9"/>
<dbReference type="GO" id="GO:0005886">
    <property type="term" value="C:plasma membrane"/>
    <property type="evidence" value="ECO:0007669"/>
    <property type="project" value="TreeGrafter"/>
</dbReference>
<feature type="compositionally biased region" description="Low complexity" evidence="5">
    <location>
        <begin position="40"/>
        <end position="56"/>
    </location>
</feature>
<feature type="region of interest" description="Disordered" evidence="5">
    <location>
        <begin position="578"/>
        <end position="604"/>
    </location>
</feature>
<proteinExistence type="predicted"/>
<comment type="caution">
    <text evidence="8">The sequence shown here is derived from an EMBL/GenBank/DDBJ whole genome shotgun (WGS) entry which is preliminary data.</text>
</comment>
<evidence type="ECO:0000256" key="1">
    <source>
        <dbReference type="ARBA" id="ARBA00004141"/>
    </source>
</evidence>
<evidence type="ECO:0000259" key="7">
    <source>
        <dbReference type="PROSITE" id="PS50850"/>
    </source>
</evidence>
<evidence type="ECO:0000256" key="2">
    <source>
        <dbReference type="ARBA" id="ARBA00022692"/>
    </source>
</evidence>
<gene>
    <name evidence="8" type="ORF">PPACK8108_LOCUS2341</name>
</gene>
<feature type="transmembrane region" description="Helical" evidence="6">
    <location>
        <begin position="218"/>
        <end position="238"/>
    </location>
</feature>
<feature type="transmembrane region" description="Helical" evidence="6">
    <location>
        <begin position="125"/>
        <end position="149"/>
    </location>
</feature>
<keyword evidence="3 6" id="KW-1133">Transmembrane helix</keyword>
<dbReference type="FunFam" id="1.20.1250.20:FF:000011">
    <property type="entry name" value="MFS multidrug transporter, putative"/>
    <property type="match status" value="1"/>
</dbReference>
<evidence type="ECO:0000313" key="9">
    <source>
        <dbReference type="Proteomes" id="UP001153365"/>
    </source>
</evidence>
<feature type="transmembrane region" description="Helical" evidence="6">
    <location>
        <begin position="462"/>
        <end position="484"/>
    </location>
</feature>
<evidence type="ECO:0000256" key="4">
    <source>
        <dbReference type="ARBA" id="ARBA00023136"/>
    </source>
</evidence>
<dbReference type="Pfam" id="PF07690">
    <property type="entry name" value="MFS_1"/>
    <property type="match status" value="1"/>
</dbReference>
<keyword evidence="2 6" id="KW-0812">Transmembrane</keyword>
<evidence type="ECO:0000256" key="3">
    <source>
        <dbReference type="ARBA" id="ARBA00022989"/>
    </source>
</evidence>
<dbReference type="InterPro" id="IPR011701">
    <property type="entry name" value="MFS"/>
</dbReference>
<feature type="transmembrane region" description="Helical" evidence="6">
    <location>
        <begin position="358"/>
        <end position="377"/>
    </location>
</feature>
<feature type="transmembrane region" description="Helical" evidence="6">
    <location>
        <begin position="397"/>
        <end position="416"/>
    </location>
</feature>
<dbReference type="InterPro" id="IPR020846">
    <property type="entry name" value="MFS_dom"/>
</dbReference>
<organism evidence="8 9">
    <name type="scientific">Phakopsora pachyrhizi</name>
    <name type="common">Asian soybean rust disease fungus</name>
    <dbReference type="NCBI Taxonomy" id="170000"/>
    <lineage>
        <taxon>Eukaryota</taxon>
        <taxon>Fungi</taxon>
        <taxon>Dikarya</taxon>
        <taxon>Basidiomycota</taxon>
        <taxon>Pucciniomycotina</taxon>
        <taxon>Pucciniomycetes</taxon>
        <taxon>Pucciniales</taxon>
        <taxon>Phakopsoraceae</taxon>
        <taxon>Phakopsora</taxon>
    </lineage>
</organism>
<dbReference type="Proteomes" id="UP001153365">
    <property type="component" value="Unassembled WGS sequence"/>
</dbReference>
<protein>
    <submittedName>
        <fullName evidence="8">Major facilitator superfamily domain-containing protein</fullName>
    </submittedName>
</protein>
<sequence length="604" mass="67209">MDSDSIIRVLTPKRSSENRSKTISIREVEFAQSTFKPRTRNNNSTNNGNNPSKGNNIQNIQTLKPSVVVKGTTSTNDSRIEEPLMVIDKSKFEASSNENQLDPDLVLWSEGDSENPQNWSNSKKWLITIVISILGLSSTFASAAPSAAVERISETFNVSETVSVLVTSLYLCGYIAGPLIWAPLSEMVGRRWIFIITPFCYSIFQLGCSLNTNLQTILVSRFFSGLFATAPLTNSGGVFTDIWDPFGRSIAMTVFTAGTFIGPAMGPVVGNFIVSSKLGFRWVFWIMMIFGSICFILSVIFLPETFSPVLLSRRAKSLRLSTGNQSLYALHDRADFSIRSIIRRTIFRPIEMICTEPILLMVNVYMSITYGLMYTMLKAVPVIWSQTRGFTPSQMGLIFIGITIGAILSSILNLCLIRPLKELSIKWHGHPPCEFQLRGAMAAGPFLILGLFWLGWTGAYAVIPWYVPAIATIFLGMSFNLLFISLQSYLIEVYSSYAASALASNSFCRSFAGASFPLFTGQMFSKMGTQWALTLIGCISIIVAPSPFFFYKYGSRYRKESKFAPAIDLKLKETVENENLNNERQRSSTETDKQTTFDKVSSEA</sequence>
<dbReference type="CDD" id="cd17323">
    <property type="entry name" value="MFS_Tpo1_MDR_like"/>
    <property type="match status" value="1"/>
</dbReference>
<keyword evidence="4 6" id="KW-0472">Membrane</keyword>
<keyword evidence="9" id="KW-1185">Reference proteome</keyword>
<dbReference type="Gene3D" id="1.20.1250.20">
    <property type="entry name" value="MFS general substrate transporter like domains"/>
    <property type="match status" value="1"/>
</dbReference>
<feature type="transmembrane region" description="Helical" evidence="6">
    <location>
        <begin position="161"/>
        <end position="180"/>
    </location>
</feature>
<feature type="transmembrane region" description="Helical" evidence="6">
    <location>
        <begin position="531"/>
        <end position="551"/>
    </location>
</feature>
<feature type="transmembrane region" description="Helical" evidence="6">
    <location>
        <begin position="437"/>
        <end position="456"/>
    </location>
</feature>
<feature type="transmembrane region" description="Helical" evidence="6">
    <location>
        <begin position="192"/>
        <end position="212"/>
    </location>
</feature>
<feature type="domain" description="Major facilitator superfamily (MFS) profile" evidence="7">
    <location>
        <begin position="127"/>
        <end position="555"/>
    </location>
</feature>
<dbReference type="PANTHER" id="PTHR23502">
    <property type="entry name" value="MAJOR FACILITATOR SUPERFAMILY"/>
    <property type="match status" value="1"/>
</dbReference>